<gene>
    <name evidence="1" type="ORF">TVAG_334300</name>
</gene>
<dbReference type="VEuPathDB" id="TrichDB:TVAG_334300"/>
<dbReference type="KEGG" id="tva:4765511"/>
<evidence type="ECO:0000313" key="2">
    <source>
        <dbReference type="Proteomes" id="UP000001542"/>
    </source>
</evidence>
<dbReference type="RefSeq" id="XP_001319841.1">
    <property type="nucleotide sequence ID" value="XM_001319806.1"/>
</dbReference>
<evidence type="ECO:0000313" key="1">
    <source>
        <dbReference type="EMBL" id="EAY07618.1"/>
    </source>
</evidence>
<dbReference type="VEuPathDB" id="TrichDB:TVAGG3_0887670"/>
<accession>A2EID6</accession>
<reference evidence="1" key="2">
    <citation type="journal article" date="2007" name="Science">
        <title>Draft genome sequence of the sexually transmitted pathogen Trichomonas vaginalis.</title>
        <authorList>
            <person name="Carlton J.M."/>
            <person name="Hirt R.P."/>
            <person name="Silva J.C."/>
            <person name="Delcher A.L."/>
            <person name="Schatz M."/>
            <person name="Zhao Q."/>
            <person name="Wortman J.R."/>
            <person name="Bidwell S.L."/>
            <person name="Alsmark U.C.M."/>
            <person name="Besteiro S."/>
            <person name="Sicheritz-Ponten T."/>
            <person name="Noel C.J."/>
            <person name="Dacks J.B."/>
            <person name="Foster P.G."/>
            <person name="Simillion C."/>
            <person name="Van de Peer Y."/>
            <person name="Miranda-Saavedra D."/>
            <person name="Barton G.J."/>
            <person name="Westrop G.D."/>
            <person name="Mueller S."/>
            <person name="Dessi D."/>
            <person name="Fiori P.L."/>
            <person name="Ren Q."/>
            <person name="Paulsen I."/>
            <person name="Zhang H."/>
            <person name="Bastida-Corcuera F.D."/>
            <person name="Simoes-Barbosa A."/>
            <person name="Brown M.T."/>
            <person name="Hayes R.D."/>
            <person name="Mukherjee M."/>
            <person name="Okumura C.Y."/>
            <person name="Schneider R."/>
            <person name="Smith A.J."/>
            <person name="Vanacova S."/>
            <person name="Villalvazo M."/>
            <person name="Haas B.J."/>
            <person name="Pertea M."/>
            <person name="Feldblyum T.V."/>
            <person name="Utterback T.R."/>
            <person name="Shu C.L."/>
            <person name="Osoegawa K."/>
            <person name="de Jong P.J."/>
            <person name="Hrdy I."/>
            <person name="Horvathova L."/>
            <person name="Zubacova Z."/>
            <person name="Dolezal P."/>
            <person name="Malik S.B."/>
            <person name="Logsdon J.M. Jr."/>
            <person name="Henze K."/>
            <person name="Gupta A."/>
            <person name="Wang C.C."/>
            <person name="Dunne R.L."/>
            <person name="Upcroft J.A."/>
            <person name="Upcroft P."/>
            <person name="White O."/>
            <person name="Salzberg S.L."/>
            <person name="Tang P."/>
            <person name="Chiu C.-H."/>
            <person name="Lee Y.-S."/>
            <person name="Embley T.M."/>
            <person name="Coombs G.H."/>
            <person name="Mottram J.C."/>
            <person name="Tachezy J."/>
            <person name="Fraser-Liggett C.M."/>
            <person name="Johnson P.J."/>
        </authorList>
    </citation>
    <scope>NUCLEOTIDE SEQUENCE [LARGE SCALE GENOMIC DNA]</scope>
    <source>
        <strain evidence="1">G3</strain>
    </source>
</reference>
<proteinExistence type="predicted"/>
<dbReference type="Proteomes" id="UP000001542">
    <property type="component" value="Unassembled WGS sequence"/>
</dbReference>
<dbReference type="AlphaFoldDB" id="A2EID6"/>
<organism evidence="1 2">
    <name type="scientific">Trichomonas vaginalis (strain ATCC PRA-98 / G3)</name>
    <dbReference type="NCBI Taxonomy" id="412133"/>
    <lineage>
        <taxon>Eukaryota</taxon>
        <taxon>Metamonada</taxon>
        <taxon>Parabasalia</taxon>
        <taxon>Trichomonadida</taxon>
        <taxon>Trichomonadidae</taxon>
        <taxon>Trichomonas</taxon>
    </lineage>
</organism>
<name>A2EID6_TRIV3</name>
<protein>
    <submittedName>
        <fullName evidence="1">Uncharacterized protein</fullName>
    </submittedName>
</protein>
<dbReference type="EMBL" id="DS113396">
    <property type="protein sequence ID" value="EAY07618.1"/>
    <property type="molecule type" value="Genomic_DNA"/>
</dbReference>
<reference evidence="1" key="1">
    <citation type="submission" date="2006-10" db="EMBL/GenBank/DDBJ databases">
        <authorList>
            <person name="Amadeo P."/>
            <person name="Zhao Q."/>
            <person name="Wortman J."/>
            <person name="Fraser-Liggett C."/>
            <person name="Carlton J."/>
        </authorList>
    </citation>
    <scope>NUCLEOTIDE SEQUENCE</scope>
    <source>
        <strain evidence="1">G3</strain>
    </source>
</reference>
<dbReference type="OrthoDB" id="1470350at2759"/>
<dbReference type="InParanoid" id="A2EID6"/>
<keyword evidence="2" id="KW-1185">Reference proteome</keyword>
<sequence length="1264" mass="145867">MVAKVLELFDDLRPYALLLDYEKISPDPQFLHGIIDYYAKPKVLMNFYGRYHNEETFYKSISNLLGKTITSNDLVDNSIVKLILPSLLALTVEDSISLGESELLSYPDEDRIADFAVIYTFKALELIVNAIKGQNIDESELLSLISNIPVSYHKQVIIDILSILFLQDSTGKFVCTASLAQQVLTVLETFADEKETKEIVANGLSKLQRGIVMNAHSISECLLSTKDSVLVAFSNYEYDMAEILSKDDKELNEICKMAHAIHLIKNGNQEQIPKEWFTSKLWENLALSWNQNEKSDKKFDQKIFSEKISDEKVLKLIEKRKNEVDIKPVLELALKHVNSNDTSVEFNYNYKLLKGFVDYVDLYNRTTKTELGTQGGSAIDGILQSTKISDLKDLELLLGKNALEFILSSKKVFNASDNIKSLIDGISPLILKTSQFYDAKTQQKQRITKILKSYSSKFSSNKEISDCLNEDFDDLDVFMMTFLATLHSLKNISEEIIYLAVDLLDDVYYFNIPEEFVEKILNISILNNLIQIIIEIRFRYPFIVDKCKETIRKEMHLIDFINVFPEESNSQIETILKSGIEVNDMNSALDQLIDEEKDDIALEIATNNNILDDFVTKMSSKITQKIKENQKFNVHFTNENVSRKIFNSLPEEQRTLTNQLILTHHNAKSSSLLSIINEFPDIECDNEIIHEFNQKICQKSDIEKVQIINKWYDKYYKVMKNKSMIVDYVYDLFKVMIDSVEVNNLENEEKFVKILKKINNFLNNYQLKEEKKIRYFCKLINLRLFLRFGVNYSFKGFPDKTNNIREILMKFDEMNLIFEHKELFKEDNIALPLLKQSLNCCNLGFFDDAMKFLQNCENPDEKSEDFNSIEDLVNEGIRTLKHPIPFELRYLDNPVNVEITPPFYRINVVIMGRGGMLIGQDQFKALAKLIESFTGLNQCLSYHVSLGQFKELFDVWRRLPEILQSEHCAIERILKPAVYSQQIQQLWQYLARNDKDRDDFKTLEGILNYFRINRMLLTLADAQLKLGLFEDAIETLLDAENDHSSWKEWLSKIDLLQAAISREKSVRTGKHAVFKIPSVRFSKIEQLSRLQRQYIEMCINTKIRFNKYHDILTSDSSALQMSLVCLFNQEFTLAVQIADSQNCLQDVVEQLVGKVEYAGIDVIKDILAKMADKMDSNNYAKLATMIMTVLTPKLKKTNIPQFIVTHIKGAELQISLLAKFNFLQEAMQVAKKYGKKEGYLIIESAASATGNHKLASECEKLSRK</sequence>